<organism evidence="1 2">
    <name type="scientific">Pedobacter alluvionis</name>
    <dbReference type="NCBI Taxonomy" id="475253"/>
    <lineage>
        <taxon>Bacteria</taxon>
        <taxon>Pseudomonadati</taxon>
        <taxon>Bacteroidota</taxon>
        <taxon>Sphingobacteriia</taxon>
        <taxon>Sphingobacteriales</taxon>
        <taxon>Sphingobacteriaceae</taxon>
        <taxon>Pedobacter</taxon>
    </lineage>
</organism>
<gene>
    <name evidence="1" type="ORF">E3V97_04985</name>
</gene>
<evidence type="ECO:0000313" key="1">
    <source>
        <dbReference type="EMBL" id="TFB33403.1"/>
    </source>
</evidence>
<accession>A0ABY2HW64</accession>
<protein>
    <submittedName>
        <fullName evidence="1">Uncharacterized protein</fullName>
    </submittedName>
</protein>
<reference evidence="1 2" key="1">
    <citation type="submission" date="2019-03" db="EMBL/GenBank/DDBJ databases">
        <authorList>
            <person name="He R.-H."/>
        </authorList>
    </citation>
    <scope>NUCLEOTIDE SEQUENCE [LARGE SCALE GENOMIC DNA]</scope>
    <source>
        <strain evidence="1 2">DSM 19624</strain>
    </source>
</reference>
<dbReference type="RefSeq" id="WP_121284136.1">
    <property type="nucleotide sequence ID" value="NZ_RCCK01000011.1"/>
</dbReference>
<dbReference type="EMBL" id="SOPX01000001">
    <property type="protein sequence ID" value="TFB33403.1"/>
    <property type="molecule type" value="Genomic_DNA"/>
</dbReference>
<dbReference type="Proteomes" id="UP000297429">
    <property type="component" value="Unassembled WGS sequence"/>
</dbReference>
<name>A0ABY2HW64_9SPHI</name>
<comment type="caution">
    <text evidence="1">The sequence shown here is derived from an EMBL/GenBank/DDBJ whole genome shotgun (WGS) entry which is preliminary data.</text>
</comment>
<proteinExistence type="predicted"/>
<sequence>MIENRIKTPLDGTHTSFKLNLPEDFISVCQFMNISFSQALQTYVDHIKVYNQLFNEKNGINVEATAIFKKFQKSCIRKHGMKTAIYPKLHVAPIREIIKLGMAKKGSDSTEYENIIKRWYQSIKKGKDENTY</sequence>
<keyword evidence="2" id="KW-1185">Reference proteome</keyword>
<evidence type="ECO:0000313" key="2">
    <source>
        <dbReference type="Proteomes" id="UP000297429"/>
    </source>
</evidence>